<dbReference type="PANTHER" id="PTHR44167:SF24">
    <property type="entry name" value="SERINE_THREONINE-PROTEIN KINASE CHK2"/>
    <property type="match status" value="1"/>
</dbReference>
<dbReference type="PROSITE" id="PS50011">
    <property type="entry name" value="PROTEIN_KINASE_DOM"/>
    <property type="match status" value="1"/>
</dbReference>
<dbReference type="OrthoDB" id="1668230at2759"/>
<feature type="compositionally biased region" description="Polar residues" evidence="1">
    <location>
        <begin position="408"/>
        <end position="420"/>
    </location>
</feature>
<dbReference type="STRING" id="356882.A0A423VUQ8"/>
<evidence type="ECO:0000313" key="4">
    <source>
        <dbReference type="Proteomes" id="UP000283895"/>
    </source>
</evidence>
<name>A0A423VUQ8_9PEZI</name>
<dbReference type="GO" id="GO:0044773">
    <property type="term" value="P:mitotic DNA damage checkpoint signaling"/>
    <property type="evidence" value="ECO:0007669"/>
    <property type="project" value="TreeGrafter"/>
</dbReference>
<dbReference type="GO" id="GO:0005634">
    <property type="term" value="C:nucleus"/>
    <property type="evidence" value="ECO:0007669"/>
    <property type="project" value="TreeGrafter"/>
</dbReference>
<feature type="compositionally biased region" description="Polar residues" evidence="1">
    <location>
        <begin position="466"/>
        <end position="487"/>
    </location>
</feature>
<proteinExistence type="predicted"/>
<dbReference type="GO" id="GO:0005524">
    <property type="term" value="F:ATP binding"/>
    <property type="evidence" value="ECO:0007669"/>
    <property type="project" value="InterPro"/>
</dbReference>
<feature type="compositionally biased region" description="Low complexity" evidence="1">
    <location>
        <begin position="539"/>
        <end position="549"/>
    </location>
</feature>
<evidence type="ECO:0000313" key="3">
    <source>
        <dbReference type="EMBL" id="ROV94799.1"/>
    </source>
</evidence>
<reference evidence="3 4" key="1">
    <citation type="submission" date="2015-09" db="EMBL/GenBank/DDBJ databases">
        <title>Host preference determinants of Valsa canker pathogens revealed by comparative genomics.</title>
        <authorList>
            <person name="Yin Z."/>
            <person name="Huang L."/>
        </authorList>
    </citation>
    <scope>NUCLEOTIDE SEQUENCE [LARGE SCALE GENOMIC DNA]</scope>
    <source>
        <strain evidence="3 4">03-1</strain>
    </source>
</reference>
<dbReference type="Pfam" id="PF00069">
    <property type="entry name" value="Pkinase"/>
    <property type="match status" value="1"/>
</dbReference>
<feature type="domain" description="Protein kinase" evidence="2">
    <location>
        <begin position="1"/>
        <end position="270"/>
    </location>
</feature>
<dbReference type="Proteomes" id="UP000283895">
    <property type="component" value="Unassembled WGS sequence"/>
</dbReference>
<dbReference type="InterPro" id="IPR011009">
    <property type="entry name" value="Kinase-like_dom_sf"/>
</dbReference>
<protein>
    <recommendedName>
        <fullName evidence="2">Protein kinase domain-containing protein</fullName>
    </recommendedName>
</protein>
<gene>
    <name evidence="3" type="ORF">VMCG_08866</name>
</gene>
<dbReference type="EMBL" id="LKEA01000039">
    <property type="protein sequence ID" value="ROV94799.1"/>
    <property type="molecule type" value="Genomic_DNA"/>
</dbReference>
<evidence type="ECO:0000259" key="2">
    <source>
        <dbReference type="PROSITE" id="PS50011"/>
    </source>
</evidence>
<dbReference type="GO" id="GO:0004674">
    <property type="term" value="F:protein serine/threonine kinase activity"/>
    <property type="evidence" value="ECO:0007669"/>
    <property type="project" value="TreeGrafter"/>
</dbReference>
<sequence>MALDHTATVAWFPDATAETLPPMMLETDPRLSCQHLEDHLQSIIGNSSQCPIYRYSNTLAYKPICRKRETKLMVIADNLTLPVVSKVGIVDDVSSQWYQKGALMELGDPLDVTKILPAERVSIARHMVVLVTGLHGKGIIHGDIKPENFVKKPGEDTLKIADFSSARMIDDSDLSTWPSEIASVEYTSPNRDQDGGPSTFFDDYFALAVSIWAVFAGQRPLNGLFNSNEGHTPDLSKITENELFCSVVDVLKEGGLELDVTNTLIRRESFNADGLDRTISFPLSLFGADPDDLDEPKGVKVKPQFCPHCFELAMLGADNIRDSGPQHPVEYPELCHLRNSGANVDSVSDYALQWLDGQETASEGGAAGSSMLQANSGNDRSRSRSPANRPSLRVDTNSSLEVEKPQWSGVSSVTITAGDQTHTRDRSDTVRGPLPAAPSESDEGYESMGRRTSRATNELGVKTRPRGSSFQRTMSTWSESSAGSNTDYDNDDVEAEGSILHCSSPPRTPYPLNISRLQVTSSFESVSLSDAGDGGGSGTWDAIGTDGRA</sequence>
<dbReference type="AlphaFoldDB" id="A0A423VUQ8"/>
<keyword evidence="4" id="KW-1185">Reference proteome</keyword>
<dbReference type="InterPro" id="IPR000719">
    <property type="entry name" value="Prot_kinase_dom"/>
</dbReference>
<feature type="region of interest" description="Disordered" evidence="1">
    <location>
        <begin position="526"/>
        <end position="549"/>
    </location>
</feature>
<feature type="compositionally biased region" description="Low complexity" evidence="1">
    <location>
        <begin position="384"/>
        <end position="393"/>
    </location>
</feature>
<dbReference type="PANTHER" id="PTHR44167">
    <property type="entry name" value="OVARIAN-SPECIFIC SERINE/THREONINE-PROTEIN KINASE LOK-RELATED"/>
    <property type="match status" value="1"/>
</dbReference>
<dbReference type="GO" id="GO:0005737">
    <property type="term" value="C:cytoplasm"/>
    <property type="evidence" value="ECO:0007669"/>
    <property type="project" value="TreeGrafter"/>
</dbReference>
<comment type="caution">
    <text evidence="3">The sequence shown here is derived from an EMBL/GenBank/DDBJ whole genome shotgun (WGS) entry which is preliminary data.</text>
</comment>
<dbReference type="SUPFAM" id="SSF56112">
    <property type="entry name" value="Protein kinase-like (PK-like)"/>
    <property type="match status" value="1"/>
</dbReference>
<dbReference type="SMART" id="SM00220">
    <property type="entry name" value="S_TKc"/>
    <property type="match status" value="1"/>
</dbReference>
<feature type="region of interest" description="Disordered" evidence="1">
    <location>
        <begin position="361"/>
        <end position="487"/>
    </location>
</feature>
<dbReference type="Gene3D" id="1.10.510.10">
    <property type="entry name" value="Transferase(Phosphotransferase) domain 1"/>
    <property type="match status" value="1"/>
</dbReference>
<evidence type="ECO:0000256" key="1">
    <source>
        <dbReference type="SAM" id="MobiDB-lite"/>
    </source>
</evidence>
<organism evidence="3 4">
    <name type="scientific">Cytospora schulzeri</name>
    <dbReference type="NCBI Taxonomy" id="448051"/>
    <lineage>
        <taxon>Eukaryota</taxon>
        <taxon>Fungi</taxon>
        <taxon>Dikarya</taxon>
        <taxon>Ascomycota</taxon>
        <taxon>Pezizomycotina</taxon>
        <taxon>Sordariomycetes</taxon>
        <taxon>Sordariomycetidae</taxon>
        <taxon>Diaporthales</taxon>
        <taxon>Cytosporaceae</taxon>
        <taxon>Cytospora</taxon>
    </lineage>
</organism>
<accession>A0A423VUQ8</accession>